<dbReference type="InterPro" id="IPR005288">
    <property type="entry name" value="NadB"/>
</dbReference>
<dbReference type="OrthoDB" id="9806724at2"/>
<evidence type="ECO:0000259" key="13">
    <source>
        <dbReference type="Pfam" id="PF00890"/>
    </source>
</evidence>
<accession>A0A1Z4V5H9</accession>
<dbReference type="InterPro" id="IPR036188">
    <property type="entry name" value="FAD/NAD-bd_sf"/>
</dbReference>
<keyword evidence="7 12" id="KW-0662">Pyridine nucleotide biosynthesis</keyword>
<reference evidence="15 16" key="1">
    <citation type="submission" date="2017-06" db="EMBL/GenBank/DDBJ databases">
        <title>Genome sequencing of cyanobaciteial culture collection at National Institute for Environmental Studies (NIES).</title>
        <authorList>
            <person name="Hirose Y."/>
            <person name="Shimura Y."/>
            <person name="Fujisawa T."/>
            <person name="Nakamura Y."/>
            <person name="Kawachi M."/>
        </authorList>
    </citation>
    <scope>NUCLEOTIDE SEQUENCE [LARGE SCALE GENOMIC DNA]</scope>
    <source>
        <strain evidence="15 16">NIES-806</strain>
    </source>
</reference>
<name>A0A1Z4V5H9_9CYAN</name>
<evidence type="ECO:0000256" key="8">
    <source>
        <dbReference type="ARBA" id="ARBA00022827"/>
    </source>
</evidence>
<evidence type="ECO:0000256" key="3">
    <source>
        <dbReference type="ARBA" id="ARBA00008562"/>
    </source>
</evidence>
<dbReference type="GO" id="GO:0033765">
    <property type="term" value="F:steroid dehydrogenase activity, acting on the CH-CH group of donors"/>
    <property type="evidence" value="ECO:0007669"/>
    <property type="project" value="UniProtKB-ARBA"/>
</dbReference>
<evidence type="ECO:0000256" key="11">
    <source>
        <dbReference type="NCBIfam" id="TIGR00551"/>
    </source>
</evidence>
<dbReference type="Gene3D" id="3.50.50.60">
    <property type="entry name" value="FAD/NAD(P)-binding domain"/>
    <property type="match status" value="1"/>
</dbReference>
<dbReference type="SUPFAM" id="SSF51905">
    <property type="entry name" value="FAD/NAD(P)-binding domain"/>
    <property type="match status" value="1"/>
</dbReference>
<dbReference type="Gene3D" id="3.90.700.10">
    <property type="entry name" value="Succinate dehydrogenase/fumarate reductase flavoprotein, catalytic domain"/>
    <property type="match status" value="1"/>
</dbReference>
<keyword evidence="16" id="KW-1185">Reference proteome</keyword>
<comment type="similarity">
    <text evidence="3 12">Belongs to the FAD-dependent oxidoreductase 2 family. NadB subfamily.</text>
</comment>
<sequence length="568" mass="61811">MPDINIPNQFDVLVVGAGAAGLYTALCLPTSLRVGLITKETVSLSASDWAQGGIAAAVAPEDSPKLHIEDTLKAGAGLCDIAAVKFLAEQAPSCIQSLVNLGVAFDRHDSNLALTLEAAHSRPRVLHAADTTGREVTTTLTDQVLRRENIKVIQQALALSLWIEPQTGQCLGTSLFYQGKITWIRAGAVILATGGGGQVFAQTTNPAVSTGDGVAIAWRAGAILRDLEFVQFHPTALSKPGRFLISEAVRGEGAHLVDDTGRRFAFDYHPAGELAPRDVVSRAIFSHLQKTAADPATANVWLDMRPIPPDKIRHRFPNIIAVCQHWGIDVFTQPIPVSPAAHYWMGGILTDVMNSTNIPGLYAIGETASTGVHGANRLASNSLLECIVFGAQMANVDYEKLQLGKQESANIIETETLAVNPSLIEWENQQRQLAEIRKNLPRVVWQSAGICREQSSLENAVSQVASWQEDFAALPLSQLLLSLKPTQSVNFQQPQIEKELRLWAETRNLLDIAELILKSAVFRTESRGGHYRLDYPKTDPNWQVHTLVQNQEWVMGNIISGGSTLPFM</sequence>
<dbReference type="InterPro" id="IPR003953">
    <property type="entry name" value="FAD-dep_OxRdtase_2_FAD-bd"/>
</dbReference>
<dbReference type="PANTHER" id="PTHR42716">
    <property type="entry name" value="L-ASPARTATE OXIDASE"/>
    <property type="match status" value="1"/>
</dbReference>
<evidence type="ECO:0000256" key="7">
    <source>
        <dbReference type="ARBA" id="ARBA00022642"/>
    </source>
</evidence>
<gene>
    <name evidence="15" type="ORF">NIES806_28990</name>
</gene>
<comment type="function">
    <text evidence="12">Catalyzes the oxidation of L-aspartate to iminoaspartate.</text>
</comment>
<dbReference type="Pfam" id="PF02910">
    <property type="entry name" value="Succ_DH_flav_C"/>
    <property type="match status" value="1"/>
</dbReference>
<dbReference type="UniPathway" id="UPA00253">
    <property type="reaction ID" value="UER00326"/>
</dbReference>
<dbReference type="PRINTS" id="PR00368">
    <property type="entry name" value="FADPNR"/>
</dbReference>
<proteinExistence type="inferred from homology"/>
<dbReference type="GO" id="GO:0008734">
    <property type="term" value="F:L-aspartate oxidase activity"/>
    <property type="evidence" value="ECO:0007669"/>
    <property type="project" value="UniProtKB-UniRule"/>
</dbReference>
<dbReference type="InterPro" id="IPR037099">
    <property type="entry name" value="Fum_R/Succ_DH_flav-like_C_sf"/>
</dbReference>
<comment type="subcellular location">
    <subcellularLocation>
        <location evidence="12">Cytoplasm</location>
    </subcellularLocation>
</comment>
<evidence type="ECO:0000313" key="16">
    <source>
        <dbReference type="Proteomes" id="UP000218702"/>
    </source>
</evidence>
<comment type="catalytic activity">
    <reaction evidence="10">
        <text>L-aspartate + O2 = iminosuccinate + H2O2</text>
        <dbReference type="Rhea" id="RHEA:25876"/>
        <dbReference type="ChEBI" id="CHEBI:15379"/>
        <dbReference type="ChEBI" id="CHEBI:16240"/>
        <dbReference type="ChEBI" id="CHEBI:29991"/>
        <dbReference type="ChEBI" id="CHEBI:77875"/>
        <dbReference type="EC" id="1.4.3.16"/>
    </reaction>
    <physiologicalReaction direction="left-to-right" evidence="10">
        <dbReference type="Rhea" id="RHEA:25877"/>
    </physiologicalReaction>
</comment>
<dbReference type="EC" id="1.4.3.16" evidence="4 11"/>
<dbReference type="SUPFAM" id="SSF46977">
    <property type="entry name" value="Succinate dehydrogenase/fumarate reductase flavoprotein C-terminal domain"/>
    <property type="match status" value="1"/>
</dbReference>
<dbReference type="RefSeq" id="WP_096668285.1">
    <property type="nucleotide sequence ID" value="NZ_AP018316.1"/>
</dbReference>
<dbReference type="InterPro" id="IPR027477">
    <property type="entry name" value="Succ_DH/fumarate_Rdtase_cat_sf"/>
</dbReference>
<dbReference type="GO" id="GO:0005737">
    <property type="term" value="C:cytoplasm"/>
    <property type="evidence" value="ECO:0007669"/>
    <property type="project" value="UniProtKB-SubCell"/>
</dbReference>
<dbReference type="NCBIfam" id="TIGR00551">
    <property type="entry name" value="nadB"/>
    <property type="match status" value="1"/>
</dbReference>
<evidence type="ECO:0000256" key="5">
    <source>
        <dbReference type="ARBA" id="ARBA00021901"/>
    </source>
</evidence>
<feature type="domain" description="Fumarate reductase/succinate dehydrogenase flavoprotein-like C-terminal" evidence="14">
    <location>
        <begin position="437"/>
        <end position="550"/>
    </location>
</feature>
<dbReference type="SUPFAM" id="SSF56425">
    <property type="entry name" value="Succinate dehydrogenase/fumarate reductase flavoprotein, catalytic domain"/>
    <property type="match status" value="1"/>
</dbReference>
<organism evidence="15 16">
    <name type="scientific">Dolichospermum compactum NIES-806</name>
    <dbReference type="NCBI Taxonomy" id="1973481"/>
    <lineage>
        <taxon>Bacteria</taxon>
        <taxon>Bacillati</taxon>
        <taxon>Cyanobacteriota</taxon>
        <taxon>Cyanophyceae</taxon>
        <taxon>Nostocales</taxon>
        <taxon>Aphanizomenonaceae</taxon>
        <taxon>Dolichospermum</taxon>
        <taxon>Dolichospermum compactum</taxon>
    </lineage>
</organism>
<evidence type="ECO:0000256" key="10">
    <source>
        <dbReference type="ARBA" id="ARBA00048305"/>
    </source>
</evidence>
<evidence type="ECO:0000259" key="14">
    <source>
        <dbReference type="Pfam" id="PF02910"/>
    </source>
</evidence>
<evidence type="ECO:0000256" key="9">
    <source>
        <dbReference type="ARBA" id="ARBA00023002"/>
    </source>
</evidence>
<dbReference type="FunFam" id="3.90.700.10:FF:000002">
    <property type="entry name" value="L-aspartate oxidase"/>
    <property type="match status" value="1"/>
</dbReference>
<evidence type="ECO:0000256" key="1">
    <source>
        <dbReference type="ARBA" id="ARBA00001974"/>
    </source>
</evidence>
<dbReference type="Pfam" id="PF00890">
    <property type="entry name" value="FAD_binding_2"/>
    <property type="match status" value="1"/>
</dbReference>
<evidence type="ECO:0000256" key="4">
    <source>
        <dbReference type="ARBA" id="ARBA00012173"/>
    </source>
</evidence>
<protein>
    <recommendedName>
        <fullName evidence="5 11">L-aspartate oxidase</fullName>
        <ecNumber evidence="4 11">1.4.3.16</ecNumber>
    </recommendedName>
</protein>
<feature type="domain" description="FAD-dependent oxidoreductase 2 FAD-binding" evidence="13">
    <location>
        <begin position="11"/>
        <end position="383"/>
    </location>
</feature>
<dbReference type="Proteomes" id="UP000218702">
    <property type="component" value="Chromosome"/>
</dbReference>
<dbReference type="InterPro" id="IPR015939">
    <property type="entry name" value="Fum_Rdtase/Succ_DH_flav-like_C"/>
</dbReference>
<keyword evidence="9 12" id="KW-0560">Oxidoreductase</keyword>
<comment type="pathway">
    <text evidence="2 12">Cofactor biosynthesis; NAD(+) biosynthesis; iminoaspartate from L-aspartate (oxidase route): step 1/1.</text>
</comment>
<comment type="cofactor">
    <cofactor evidence="1 12">
        <name>FAD</name>
        <dbReference type="ChEBI" id="CHEBI:57692"/>
    </cofactor>
</comment>
<evidence type="ECO:0000256" key="6">
    <source>
        <dbReference type="ARBA" id="ARBA00022630"/>
    </source>
</evidence>
<keyword evidence="8 12" id="KW-0274">FAD</keyword>
<dbReference type="AlphaFoldDB" id="A0A1Z4V5H9"/>
<dbReference type="EMBL" id="AP018316">
    <property type="protein sequence ID" value="BAZ86683.1"/>
    <property type="molecule type" value="Genomic_DNA"/>
</dbReference>
<dbReference type="PANTHER" id="PTHR42716:SF2">
    <property type="entry name" value="L-ASPARTATE OXIDASE, CHLOROPLASTIC"/>
    <property type="match status" value="1"/>
</dbReference>
<dbReference type="NCBIfam" id="NF005636">
    <property type="entry name" value="PRK07395.1"/>
    <property type="match status" value="1"/>
</dbReference>
<evidence type="ECO:0000313" key="15">
    <source>
        <dbReference type="EMBL" id="BAZ86683.1"/>
    </source>
</evidence>
<keyword evidence="6 12" id="KW-0285">Flavoprotein</keyword>
<dbReference type="KEGG" id="dcm:NIES806_28990"/>
<dbReference type="GO" id="GO:0034628">
    <property type="term" value="P:'de novo' NAD+ biosynthetic process from L-aspartate"/>
    <property type="evidence" value="ECO:0007669"/>
    <property type="project" value="TreeGrafter"/>
</dbReference>
<dbReference type="Gene3D" id="1.20.58.100">
    <property type="entry name" value="Fumarate reductase/succinate dehydrogenase flavoprotein-like, C-terminal domain"/>
    <property type="match status" value="1"/>
</dbReference>
<evidence type="ECO:0000256" key="2">
    <source>
        <dbReference type="ARBA" id="ARBA00004950"/>
    </source>
</evidence>
<evidence type="ECO:0000256" key="12">
    <source>
        <dbReference type="RuleBase" id="RU362049"/>
    </source>
</evidence>